<evidence type="ECO:0000313" key="3">
    <source>
        <dbReference type="Proteomes" id="UP000092698"/>
    </source>
</evidence>
<dbReference type="EMBL" id="CP016545">
    <property type="protein sequence ID" value="ANU07330.1"/>
    <property type="molecule type" value="Genomic_DNA"/>
</dbReference>
<feature type="signal peptide" evidence="1">
    <location>
        <begin position="1"/>
        <end position="32"/>
    </location>
</feature>
<feature type="chain" id="PRO_5008884370" evidence="1">
    <location>
        <begin position="33"/>
        <end position="565"/>
    </location>
</feature>
<dbReference type="RefSeq" id="WP_169817006.1">
    <property type="nucleotide sequence ID" value="NZ_CP016545.1"/>
</dbReference>
<dbReference type="AlphaFoldDB" id="A0A1C7D787"/>
<keyword evidence="2" id="KW-0456">Lyase</keyword>
<dbReference type="STRING" id="645517.A6F65_01021"/>
<dbReference type="PATRIC" id="fig|645517.4.peg.1015"/>
<dbReference type="GO" id="GO:0016829">
    <property type="term" value="F:lyase activity"/>
    <property type="evidence" value="ECO:0007669"/>
    <property type="project" value="UniProtKB-KW"/>
</dbReference>
<proteinExistence type="predicted"/>
<dbReference type="InterPro" id="IPR011050">
    <property type="entry name" value="Pectin_lyase_fold/virulence"/>
</dbReference>
<sequence length="565" mass="61552">MATFGMGKVMKFGVLGGAVSAAALGMAAAAGAAAGPGIPKLLTDPKTIADNYLPDFSYAGYGYGVKPIPRVDAMIDVADYGAIPDDGLDDSVALKAALAAAHEAEGPVRVQMHSGRYQLTEILWIEKSGIVLAGMGSGAGGTQLYMPRPLNQIDGGGAFDEIKEYLVRYDKRERQKGQNLDVLFSPYSWTGGFIWTRFPGGRHATYLEELDRPIENLGNIARGKRGTMELTLGGTGNVSVGDVVQINWHNRAGENGPLIQAIYGDFDGTIGSRHWEFPERPLVRQATKITAVKGNRITIADPLLHDISSAVPANFARWDHISEVGLQDFSLIFPDNPYFGHHNEAGYNGVYFTGVYNGWISNVHIKDADSAVLTDDLANVTIRNILTYGDHKAHYAVHVGNVHNVLVDNMTVRNPTQHTFSFNTQSTKSVYKDSEGWHEPTLDQHAGANHQNLYDNITVHVRPDGTAEDGSPQVYLFRAGGAGYWKPGHGGFNTIWNLKVLAEGDVAPGQELVVLEDSGGPMARVVGLHGNRPLRLDYRPDPYTEMLGMKVTSVPSLYEWQRARR</sequence>
<dbReference type="KEGG" id="anh:A6F65_01021"/>
<keyword evidence="3" id="KW-1185">Reference proteome</keyword>
<dbReference type="InterPro" id="IPR012334">
    <property type="entry name" value="Pectin_lyas_fold"/>
</dbReference>
<name>A0A1C7D787_9SPHN</name>
<dbReference type="Proteomes" id="UP000092698">
    <property type="component" value="Chromosome"/>
</dbReference>
<evidence type="ECO:0000256" key="1">
    <source>
        <dbReference type="SAM" id="SignalP"/>
    </source>
</evidence>
<protein>
    <submittedName>
        <fullName evidence="2">Pectate lyase superfamily protein</fullName>
    </submittedName>
</protein>
<dbReference type="Gene3D" id="2.160.20.10">
    <property type="entry name" value="Single-stranded right-handed beta-helix, Pectin lyase-like"/>
    <property type="match status" value="2"/>
</dbReference>
<gene>
    <name evidence="2" type="ORF">A6F65_01021</name>
</gene>
<reference evidence="2 3" key="1">
    <citation type="submission" date="2016-07" db="EMBL/GenBank/DDBJ databases">
        <title>Complete genome sequence of Altererythrobacter namhicola JCM 16345T, containing esterase-encoding genes.</title>
        <authorList>
            <person name="Cheng H."/>
            <person name="Wu Y.-H."/>
            <person name="Jian S.-L."/>
            <person name="Huo Y.-Y."/>
            <person name="Wang C.-S."/>
            <person name="Xu X.-W."/>
        </authorList>
    </citation>
    <scope>NUCLEOTIDE SEQUENCE [LARGE SCALE GENOMIC DNA]</scope>
    <source>
        <strain evidence="2 3">JCM 16345</strain>
    </source>
</reference>
<dbReference type="SUPFAM" id="SSF51126">
    <property type="entry name" value="Pectin lyase-like"/>
    <property type="match status" value="1"/>
</dbReference>
<accession>A0A1C7D787</accession>
<evidence type="ECO:0000313" key="2">
    <source>
        <dbReference type="EMBL" id="ANU07330.1"/>
    </source>
</evidence>
<organism evidence="2 3">
    <name type="scientific">Paraurantiacibacter namhicola</name>
    <dbReference type="NCBI Taxonomy" id="645517"/>
    <lineage>
        <taxon>Bacteria</taxon>
        <taxon>Pseudomonadati</taxon>
        <taxon>Pseudomonadota</taxon>
        <taxon>Alphaproteobacteria</taxon>
        <taxon>Sphingomonadales</taxon>
        <taxon>Erythrobacteraceae</taxon>
        <taxon>Paraurantiacibacter</taxon>
    </lineage>
</organism>
<keyword evidence="1" id="KW-0732">Signal</keyword>